<comment type="subcellular location">
    <subcellularLocation>
        <location evidence="1 8">Cell outer membrane</location>
        <topology evidence="1 8">Multi-pass membrane protein</topology>
    </subcellularLocation>
</comment>
<feature type="domain" description="TonB-dependent receptor-like beta-barrel" evidence="11">
    <location>
        <begin position="439"/>
        <end position="839"/>
    </location>
</feature>
<protein>
    <recommendedName>
        <fullName evidence="14">SusC/RagA family TonB-linked outer membrane protein</fullName>
    </recommendedName>
</protein>
<evidence type="ECO:0000256" key="9">
    <source>
        <dbReference type="RuleBase" id="RU003357"/>
    </source>
</evidence>
<dbReference type="InterPro" id="IPR008969">
    <property type="entry name" value="CarboxyPept-like_regulatory"/>
</dbReference>
<proteinExistence type="inferred from homology"/>
<dbReference type="InterPro" id="IPR000531">
    <property type="entry name" value="Beta-barrel_TonB"/>
</dbReference>
<dbReference type="Pfam" id="PF07715">
    <property type="entry name" value="Plug"/>
    <property type="match status" value="1"/>
</dbReference>
<evidence type="ECO:0000256" key="1">
    <source>
        <dbReference type="ARBA" id="ARBA00004571"/>
    </source>
</evidence>
<name>A0A0H4T4Z7_9BACT</name>
<dbReference type="PROSITE" id="PS52016">
    <property type="entry name" value="TONB_DEPENDENT_REC_3"/>
    <property type="match status" value="1"/>
</dbReference>
<dbReference type="InterPro" id="IPR039426">
    <property type="entry name" value="TonB-dep_rcpt-like"/>
</dbReference>
<keyword evidence="10" id="KW-0732">Signal</keyword>
<sequence>MMGYCLDTLSTNTRYISMKRRVLTVLMGTLLLAAQAFAQQKAVTGKVTSEQGLPLGSVQITIKGTTTGTLSSSDGTYSIRAAEGQVLQFRLIGNAPAERTVGAADVINVELKAVATSLDAVVVTALGRTNVKRAVGTAQQQVSGAEIAQTNRESFVNALVGRVAGVEVTSSSGVPGASSVITIRGVSSISTNNQPLMIIDGLPLDNKTLSSGVLASDNPTSGIAFSNRFVDFTNRASDLNPEDIESLVVLKGPEASALYGIDAGNGAIVITTKRGRPGAGGFEYSNSFRMDNTGRYPKLQRIYGPTASLGTGSTDFTYWGLPYASGTQFYDNVDGFFRASLTQKHNLSFSGAAPDNRINYRVSVSEDKQQGVIPLSEYTRVTLMGATQGVVNSWLKADAALTYSYSTNNQPFKSGSSPGYAGPLIGLLIWPQTDDAQDWLTPAGQRRRLTLASASTESDNPYFSVNKNRVNAVNNRILTNVGFTLAPFSWSNLKTNIGVDAYTNNNLILRHPESAAGFANNGALDIADNFTRNISSQTLLNINAVQLPYGLSVSGVLGNAVNDYRDDTNAERGLNFMDPNFVSINNTDLTTRFSWNNLFRRRVVSAFGSATFDYKRYLYVTVTGRNDWTSTIPVGRNSFFYPSVNASFIFSDAFPSVARFVTGKLRAGWAEVGKDARPYSYRPALESKTTSYGGYGYGFTGPNPLLKPEFATSKEIGTELSFLDDRLSIDATWYRKETRDQIIQNARGSYGTGFVLMNLNGAKTRTQGWELTLGGTPYLKGDASWDIQANWTHVRAITVSLPSDLPEAYNSDTWLYGNIRNGTVPGQSLMSLTGTFYLRNKAGQLLIDPTSGLPLRSSGFIDRGYDRQPNWTMGLTNTFRYGKFSLNFLLHFRRGGDVFNATDHFLTVRGLAERTADREVPRVIAGVLRDGKENTATPTINNIVVIPAQQNAYYTGMSEELFIEKNINWVRLKDVTLRYQLPGKYLGAKDASVFITGTDLFLKTNYTGLDPIVNGNTAATGGSGGVGIDFGNFPMPKGVSFGLKVGY</sequence>
<dbReference type="Gene3D" id="2.40.170.20">
    <property type="entry name" value="TonB-dependent receptor, beta-barrel domain"/>
    <property type="match status" value="1"/>
</dbReference>
<evidence type="ECO:0000259" key="12">
    <source>
        <dbReference type="Pfam" id="PF07715"/>
    </source>
</evidence>
<dbReference type="GO" id="GO:0009279">
    <property type="term" value="C:cell outer membrane"/>
    <property type="evidence" value="ECO:0007669"/>
    <property type="project" value="UniProtKB-SubCell"/>
</dbReference>
<dbReference type="Gene3D" id="2.170.130.10">
    <property type="entry name" value="TonB-dependent receptor, plug domain"/>
    <property type="match status" value="1"/>
</dbReference>
<feature type="signal peptide" evidence="10">
    <location>
        <begin position="1"/>
        <end position="38"/>
    </location>
</feature>
<feature type="chain" id="PRO_5005210444" description="SusC/RagA family TonB-linked outer membrane protein" evidence="10">
    <location>
        <begin position="39"/>
        <end position="1047"/>
    </location>
</feature>
<dbReference type="SUPFAM" id="SSF49464">
    <property type="entry name" value="Carboxypeptidase regulatory domain-like"/>
    <property type="match status" value="1"/>
</dbReference>
<evidence type="ECO:0008006" key="14">
    <source>
        <dbReference type="Google" id="ProtNLM"/>
    </source>
</evidence>
<dbReference type="Pfam" id="PF13715">
    <property type="entry name" value="CarbopepD_reg_2"/>
    <property type="match status" value="1"/>
</dbReference>
<dbReference type="InterPro" id="IPR037066">
    <property type="entry name" value="Plug_dom_sf"/>
</dbReference>
<organism evidence="13">
    <name type="scientific">uncultured Gemmatimonadetes bacterium Rifle_16ft_4_minimus_37772</name>
    <dbReference type="NCBI Taxonomy" id="1665097"/>
    <lineage>
        <taxon>Bacteria</taxon>
        <taxon>Pseudomonadati</taxon>
        <taxon>Gemmatimonadota</taxon>
        <taxon>environmental samples</taxon>
    </lineage>
</organism>
<dbReference type="InterPro" id="IPR012910">
    <property type="entry name" value="Plug_dom"/>
</dbReference>
<evidence type="ECO:0000256" key="2">
    <source>
        <dbReference type="ARBA" id="ARBA00022448"/>
    </source>
</evidence>
<keyword evidence="4 8" id="KW-0812">Transmembrane</keyword>
<feature type="domain" description="TonB-dependent receptor plug" evidence="12">
    <location>
        <begin position="133"/>
        <end position="267"/>
    </location>
</feature>
<comment type="similarity">
    <text evidence="8 9">Belongs to the TonB-dependent receptor family.</text>
</comment>
<evidence type="ECO:0000313" key="13">
    <source>
        <dbReference type="EMBL" id="AKQ02758.1"/>
    </source>
</evidence>
<dbReference type="NCBIfam" id="TIGR04056">
    <property type="entry name" value="OMP_RagA_SusC"/>
    <property type="match status" value="1"/>
</dbReference>
<evidence type="ECO:0000256" key="6">
    <source>
        <dbReference type="ARBA" id="ARBA00023136"/>
    </source>
</evidence>
<dbReference type="EMBL" id="KT007003">
    <property type="protein sequence ID" value="AKQ02758.1"/>
    <property type="molecule type" value="Genomic_DNA"/>
</dbReference>
<dbReference type="SUPFAM" id="SSF56935">
    <property type="entry name" value="Porins"/>
    <property type="match status" value="1"/>
</dbReference>
<keyword evidence="7 8" id="KW-0998">Cell outer membrane</keyword>
<evidence type="ECO:0000256" key="3">
    <source>
        <dbReference type="ARBA" id="ARBA00022452"/>
    </source>
</evidence>
<keyword evidence="5 9" id="KW-0798">TonB box</keyword>
<evidence type="ECO:0000256" key="10">
    <source>
        <dbReference type="SAM" id="SignalP"/>
    </source>
</evidence>
<keyword evidence="2 8" id="KW-0813">Transport</keyword>
<evidence type="ECO:0000256" key="4">
    <source>
        <dbReference type="ARBA" id="ARBA00022692"/>
    </source>
</evidence>
<evidence type="ECO:0000256" key="8">
    <source>
        <dbReference type="PROSITE-ProRule" id="PRU01360"/>
    </source>
</evidence>
<dbReference type="InterPro" id="IPR036942">
    <property type="entry name" value="Beta-barrel_TonB_sf"/>
</dbReference>
<evidence type="ECO:0000256" key="5">
    <source>
        <dbReference type="ARBA" id="ARBA00023077"/>
    </source>
</evidence>
<accession>A0A0H4T4Z7</accession>
<dbReference type="InterPro" id="IPR023996">
    <property type="entry name" value="TonB-dep_OMP_SusC/RagA"/>
</dbReference>
<evidence type="ECO:0000259" key="11">
    <source>
        <dbReference type="Pfam" id="PF00593"/>
    </source>
</evidence>
<evidence type="ECO:0000256" key="7">
    <source>
        <dbReference type="ARBA" id="ARBA00023237"/>
    </source>
</evidence>
<dbReference type="AlphaFoldDB" id="A0A0H4T4Z7"/>
<keyword evidence="3 8" id="KW-1134">Transmembrane beta strand</keyword>
<keyword evidence="6 8" id="KW-0472">Membrane</keyword>
<reference evidence="13" key="1">
    <citation type="journal article" date="2015" name="ISME J.">
        <title>Aquifer environment selects for microbial species cohorts in sediment and groundwater.</title>
        <authorList>
            <person name="Hug L.A."/>
            <person name="Thomas B.C."/>
            <person name="Brown C.T."/>
            <person name="Frischkorn K.R."/>
            <person name="Williams K.H."/>
            <person name="Tringe S.G."/>
            <person name="Banfield J.F."/>
        </authorList>
    </citation>
    <scope>NUCLEOTIDE SEQUENCE</scope>
</reference>
<dbReference type="Pfam" id="PF00593">
    <property type="entry name" value="TonB_dep_Rec_b-barrel"/>
    <property type="match status" value="1"/>
</dbReference>